<dbReference type="SUPFAM" id="SSF51161">
    <property type="entry name" value="Trimeric LpxA-like enzymes"/>
    <property type="match status" value="3"/>
</dbReference>
<protein>
    <submittedName>
        <fullName evidence="2">Uncharacterized protein</fullName>
    </submittedName>
</protein>
<dbReference type="InterPro" id="IPR050179">
    <property type="entry name" value="Trans_hexapeptide_repeat"/>
</dbReference>
<proteinExistence type="predicted"/>
<dbReference type="Proteomes" id="UP001465755">
    <property type="component" value="Unassembled WGS sequence"/>
</dbReference>
<keyword evidence="1" id="KW-0812">Transmembrane</keyword>
<keyword evidence="1" id="KW-1133">Transmembrane helix</keyword>
<keyword evidence="3" id="KW-1185">Reference proteome</keyword>
<gene>
    <name evidence="2" type="ORF">WJX73_000290</name>
</gene>
<dbReference type="PANTHER" id="PTHR43300">
    <property type="entry name" value="ACETYLTRANSFERASE"/>
    <property type="match status" value="1"/>
</dbReference>
<feature type="transmembrane region" description="Helical" evidence="1">
    <location>
        <begin position="320"/>
        <end position="341"/>
    </location>
</feature>
<keyword evidence="1" id="KW-0472">Membrane</keyword>
<name>A0AAW1PTM3_9CHLO</name>
<feature type="transmembrane region" description="Helical" evidence="1">
    <location>
        <begin position="605"/>
        <end position="623"/>
    </location>
</feature>
<dbReference type="Gene3D" id="2.160.10.10">
    <property type="entry name" value="Hexapeptide repeat proteins"/>
    <property type="match status" value="2"/>
</dbReference>
<sequence length="771" mass="82841">MRTGMPNASLPRLKKSDTQDNLAAMDKAWDFTFPCRSVEATVEKQWDMLSKGYSFMIVLGLFVLSFLTMHIGLWTCQLFGFNAMVLSLPLLYLAFAAGLVGLTVAGSNTLLPRLADGQKMRMWSPEFARWWCVCRMIDITNTFVMRYFRGTALLNQYYNLLGASLPPSVLVESLDLMDLHMLQCGEDVVLGEGSTIVGHTFKDGCIVFNHVKIERGAVVQPYSVVTPETCLKADHTLAPLGASTEHVDSLGKIMERLFAPEMASPTTLMGMELDATTTTALQVMATVNILMVAAASAVSGLYVFACFMRPFGLTIAMSPMTAVATGLVAMANPLLAIFGALTVQMGGSLTGVTAFGMLKLIWALIASFTAVPFALIGAGICQTLMSSILKRTLVGTVQPGKFRRNTVLGVAMWMSQRLVENTVQTYGNAVTGTWAVNVLYRAFGASVGDFCVIRNKTPAVSFPDMLNLGRNVVCGDTTKLVTSMPLDALTVLVAPVKVEKHGTVGAWSVLLPGVTVGEQATLAPLSVPEPGTKMLPRTVYMGAPAKAVKAETRGLPVTDIKFPNGWAALCAMPFAQVVAITSMAIISHTAAALAGHLVCMLPKPFGWLLAVLVAMSVQCYVIGRLNSYLQNCFSAAKPGAGARQWSLSYIVGCALATITIYCNCFGEQLWKGAPCWIEFMRRTGIKIGARVYIDSDWLGEPGVTYQDDAVADKGSIVFGHLLAFDGKYNHLEHRNVTVGKGAVIGPRAAVLPGVTVPSRATLQAGELRMAL</sequence>
<dbReference type="AlphaFoldDB" id="A0AAW1PTM3"/>
<reference evidence="2 3" key="1">
    <citation type="journal article" date="2024" name="Nat. Commun.">
        <title>Phylogenomics reveals the evolutionary origins of lichenization in chlorophyte algae.</title>
        <authorList>
            <person name="Puginier C."/>
            <person name="Libourel C."/>
            <person name="Otte J."/>
            <person name="Skaloud P."/>
            <person name="Haon M."/>
            <person name="Grisel S."/>
            <person name="Petersen M."/>
            <person name="Berrin J.G."/>
            <person name="Delaux P.M."/>
            <person name="Dal Grande F."/>
            <person name="Keller J."/>
        </authorList>
    </citation>
    <scope>NUCLEOTIDE SEQUENCE [LARGE SCALE GENOMIC DNA]</scope>
    <source>
        <strain evidence="2 3">SAG 2036</strain>
    </source>
</reference>
<feature type="transmembrane region" description="Helical" evidence="1">
    <location>
        <begin position="361"/>
        <end position="381"/>
    </location>
</feature>
<evidence type="ECO:0000313" key="3">
    <source>
        <dbReference type="Proteomes" id="UP001465755"/>
    </source>
</evidence>
<organism evidence="2 3">
    <name type="scientific">Symbiochloris irregularis</name>
    <dbReference type="NCBI Taxonomy" id="706552"/>
    <lineage>
        <taxon>Eukaryota</taxon>
        <taxon>Viridiplantae</taxon>
        <taxon>Chlorophyta</taxon>
        <taxon>core chlorophytes</taxon>
        <taxon>Trebouxiophyceae</taxon>
        <taxon>Trebouxiales</taxon>
        <taxon>Trebouxiaceae</taxon>
        <taxon>Symbiochloris</taxon>
    </lineage>
</organism>
<dbReference type="EMBL" id="JALJOQ010000008">
    <property type="protein sequence ID" value="KAK9812147.1"/>
    <property type="molecule type" value="Genomic_DNA"/>
</dbReference>
<feature type="transmembrane region" description="Helical" evidence="1">
    <location>
        <begin position="566"/>
        <end position="593"/>
    </location>
</feature>
<comment type="caution">
    <text evidence="2">The sequence shown here is derived from an EMBL/GenBank/DDBJ whole genome shotgun (WGS) entry which is preliminary data.</text>
</comment>
<dbReference type="PANTHER" id="PTHR43300:SF10">
    <property type="entry name" value="2,3,4,5-TETRAHYDROPYRIDINE-2,6-DICARBOXYLATE N-ACETYLTRANSFERASE"/>
    <property type="match status" value="1"/>
</dbReference>
<evidence type="ECO:0000256" key="1">
    <source>
        <dbReference type="SAM" id="Phobius"/>
    </source>
</evidence>
<dbReference type="InterPro" id="IPR011004">
    <property type="entry name" value="Trimer_LpxA-like_sf"/>
</dbReference>
<evidence type="ECO:0000313" key="2">
    <source>
        <dbReference type="EMBL" id="KAK9812147.1"/>
    </source>
</evidence>
<feature type="transmembrane region" description="Helical" evidence="1">
    <location>
        <begin position="53"/>
        <end position="73"/>
    </location>
</feature>
<accession>A0AAW1PTM3</accession>
<feature type="transmembrane region" description="Helical" evidence="1">
    <location>
        <begin position="79"/>
        <end position="106"/>
    </location>
</feature>
<feature type="transmembrane region" description="Helical" evidence="1">
    <location>
        <begin position="289"/>
        <end position="308"/>
    </location>
</feature>